<evidence type="ECO:0000313" key="1">
    <source>
        <dbReference type="EMBL" id="MBB6347532.1"/>
    </source>
</evidence>
<proteinExistence type="predicted"/>
<sequence length="32" mass="3586">MLFLEDDLFEIVPGAPARIAQTKQGPPFARRT</sequence>
<evidence type="ECO:0000313" key="2">
    <source>
        <dbReference type="Proteomes" id="UP000583800"/>
    </source>
</evidence>
<dbReference type="AlphaFoldDB" id="A0A7X0C2Z5"/>
<dbReference type="Proteomes" id="UP000583800">
    <property type="component" value="Unassembled WGS sequence"/>
</dbReference>
<name>A0A7X0C2Z5_9ACTN</name>
<comment type="caution">
    <text evidence="1">The sequence shown here is derived from an EMBL/GenBank/DDBJ whole genome shotgun (WGS) entry which is preliminary data.</text>
</comment>
<reference evidence="1 2" key="1">
    <citation type="submission" date="2020-08" db="EMBL/GenBank/DDBJ databases">
        <title>Sequencing the genomes of 1000 actinobacteria strains.</title>
        <authorList>
            <person name="Klenk H.-P."/>
        </authorList>
    </citation>
    <scope>NUCLEOTIDE SEQUENCE [LARGE SCALE GENOMIC DNA]</scope>
    <source>
        <strain evidence="1 2">DSM 45913</strain>
    </source>
</reference>
<organism evidence="1 2">
    <name type="scientific">Nonomuraea muscovyensis</name>
    <dbReference type="NCBI Taxonomy" id="1124761"/>
    <lineage>
        <taxon>Bacteria</taxon>
        <taxon>Bacillati</taxon>
        <taxon>Actinomycetota</taxon>
        <taxon>Actinomycetes</taxon>
        <taxon>Streptosporangiales</taxon>
        <taxon>Streptosporangiaceae</taxon>
        <taxon>Nonomuraea</taxon>
    </lineage>
</organism>
<accession>A0A7X0C2Z5</accession>
<protein>
    <submittedName>
        <fullName evidence="1">Uncharacterized protein</fullName>
    </submittedName>
</protein>
<gene>
    <name evidence="1" type="ORF">FHU36_004077</name>
</gene>
<keyword evidence="2" id="KW-1185">Reference proteome</keyword>
<dbReference type="EMBL" id="JACHJB010000002">
    <property type="protein sequence ID" value="MBB6347532.1"/>
    <property type="molecule type" value="Genomic_DNA"/>
</dbReference>